<keyword evidence="3" id="KW-1185">Reference proteome</keyword>
<evidence type="ECO:0000256" key="1">
    <source>
        <dbReference type="SAM" id="SignalP"/>
    </source>
</evidence>
<sequence>MGIKTILIYSALTLTCMQAKAQWVVTDPGNLAQGIINMSDNIAHTSKTAVSTAKSFAETVKIYEQYKKYYDALKSVNNLVKDARKVREIILMVGDVSDIYVTNFRKMTGDENFSAKELDAIAFGYTKLLEESNGVLQDLKQVVNVSTLSMTDKDRMDVVDGCYRTMRRYRNLVGYYTNKNIAVSYLRAKKKNDTDRVMSCTVMKTPNTGSLCC</sequence>
<feature type="signal peptide" evidence="1">
    <location>
        <begin position="1"/>
        <end position="21"/>
    </location>
</feature>
<comment type="caution">
    <text evidence="2">The sequence shown here is derived from an EMBL/GenBank/DDBJ whole genome shotgun (WGS) entry which is preliminary data.</text>
</comment>
<evidence type="ECO:0000313" key="2">
    <source>
        <dbReference type="EMBL" id="GAE84899.1"/>
    </source>
</evidence>
<dbReference type="Proteomes" id="UP000019131">
    <property type="component" value="Unassembled WGS sequence"/>
</dbReference>
<dbReference type="EMBL" id="BAIV01000021">
    <property type="protein sequence ID" value="GAE84899.1"/>
    <property type="molecule type" value="Genomic_DNA"/>
</dbReference>
<keyword evidence="1" id="KW-0732">Signal</keyword>
<dbReference type="InterPro" id="IPR025415">
    <property type="entry name" value="DUF4141"/>
</dbReference>
<organism evidence="2 3">
    <name type="scientific">Bacteroides reticulotermitis JCM 10512</name>
    <dbReference type="NCBI Taxonomy" id="1445607"/>
    <lineage>
        <taxon>Bacteria</taxon>
        <taxon>Pseudomonadati</taxon>
        <taxon>Bacteroidota</taxon>
        <taxon>Bacteroidia</taxon>
        <taxon>Bacteroidales</taxon>
        <taxon>Bacteroidaceae</taxon>
        <taxon>Bacteroides</taxon>
    </lineage>
</organism>
<dbReference type="Pfam" id="PF13605">
    <property type="entry name" value="DUF4141"/>
    <property type="match status" value="1"/>
</dbReference>
<dbReference type="STRING" id="1445607.JCM10512_3276"/>
<dbReference type="AlphaFoldDB" id="W4UWK6"/>
<reference evidence="2 3" key="1">
    <citation type="journal article" date="2014" name="Genome Announc.">
        <title>Draft Genome Sequence of Bacteroides reticulotermitis Strain JCM 10512T, Isolated from the Gut of a Termite.</title>
        <authorList>
            <person name="Yuki M."/>
            <person name="Oshima K."/>
            <person name="Suda W."/>
            <person name="Sakamoto M."/>
            <person name="Iida T."/>
            <person name="Hattori M."/>
            <person name="Ohkuma M."/>
        </authorList>
    </citation>
    <scope>NUCLEOTIDE SEQUENCE [LARGE SCALE GENOMIC DNA]</scope>
    <source>
        <strain evidence="2 3">JCM 10512</strain>
    </source>
</reference>
<name>W4UWK6_9BACE</name>
<gene>
    <name evidence="2" type="ORF">JCM10512_3276</name>
</gene>
<protein>
    <submittedName>
        <fullName evidence="2">Conjugative transposon protein TraI</fullName>
    </submittedName>
</protein>
<evidence type="ECO:0000313" key="3">
    <source>
        <dbReference type="Proteomes" id="UP000019131"/>
    </source>
</evidence>
<feature type="chain" id="PRO_5004850029" evidence="1">
    <location>
        <begin position="22"/>
        <end position="213"/>
    </location>
</feature>
<proteinExistence type="predicted"/>
<accession>W4UWK6</accession>